<comment type="pathway">
    <text evidence="1">Mycotoxin biosynthesis.</text>
</comment>
<protein>
    <submittedName>
        <fullName evidence="4">Uncharacterized protein</fullName>
    </submittedName>
</protein>
<sequence length="255" mass="29156">MPPTYQLLPHDVSEDSEGKERCSLLHSLRCPSFRLVLVLIGIICIQSLVLLVVLSRPGPSPPQAAESKRPLIYSPVEHLVEEKLKVYPLGFGKDLSPFQVPSSPALDKAWEDLYDFGISRISKSEAAKLPNKTSPIPGDPGYYIAELDTQCFMSCIALDPEYYPEWNIKLVKHSREHVSHCVDWLRQSIMCHVDTSVIVWQWNDRIKQSTPKARIPHVCRKFEPIWEWGRVNAMRVDYDYTVRIEDGLPEPSIFS</sequence>
<dbReference type="GO" id="GO:0043386">
    <property type="term" value="P:mycotoxin biosynthetic process"/>
    <property type="evidence" value="ECO:0007669"/>
    <property type="project" value="InterPro"/>
</dbReference>
<comment type="caution">
    <text evidence="4">The sequence shown here is derived from an EMBL/GenBank/DDBJ whole genome shotgun (WGS) entry which is preliminary data.</text>
</comment>
<dbReference type="Proteomes" id="UP001362999">
    <property type="component" value="Unassembled WGS sequence"/>
</dbReference>
<evidence type="ECO:0000256" key="3">
    <source>
        <dbReference type="SAM" id="Phobius"/>
    </source>
</evidence>
<dbReference type="PANTHER" id="PTHR33365:SF4">
    <property type="entry name" value="CYCLOCHLOROTINE BIOSYNTHESIS PROTEIN O"/>
    <property type="match status" value="1"/>
</dbReference>
<evidence type="ECO:0000313" key="4">
    <source>
        <dbReference type="EMBL" id="KAK7019620.1"/>
    </source>
</evidence>
<keyword evidence="3" id="KW-0472">Membrane</keyword>
<keyword evidence="3" id="KW-1133">Transmembrane helix</keyword>
<name>A0AAW0B1Z3_9AGAR</name>
<comment type="similarity">
    <text evidence="2">Belongs to the ustYa family.</text>
</comment>
<dbReference type="Pfam" id="PF11807">
    <property type="entry name" value="UstYa"/>
    <property type="match status" value="1"/>
</dbReference>
<evidence type="ECO:0000256" key="1">
    <source>
        <dbReference type="ARBA" id="ARBA00004685"/>
    </source>
</evidence>
<dbReference type="PANTHER" id="PTHR33365">
    <property type="entry name" value="YALI0B05434P"/>
    <property type="match status" value="1"/>
</dbReference>
<organism evidence="4 5">
    <name type="scientific">Favolaschia claudopus</name>
    <dbReference type="NCBI Taxonomy" id="2862362"/>
    <lineage>
        <taxon>Eukaryota</taxon>
        <taxon>Fungi</taxon>
        <taxon>Dikarya</taxon>
        <taxon>Basidiomycota</taxon>
        <taxon>Agaricomycotina</taxon>
        <taxon>Agaricomycetes</taxon>
        <taxon>Agaricomycetidae</taxon>
        <taxon>Agaricales</taxon>
        <taxon>Marasmiineae</taxon>
        <taxon>Mycenaceae</taxon>
        <taxon>Favolaschia</taxon>
    </lineage>
</organism>
<keyword evidence="5" id="KW-1185">Reference proteome</keyword>
<gene>
    <name evidence="4" type="ORF">R3P38DRAFT_3319284</name>
</gene>
<keyword evidence="3" id="KW-0812">Transmembrane</keyword>
<dbReference type="InterPro" id="IPR021765">
    <property type="entry name" value="UstYa-like"/>
</dbReference>
<reference evidence="4 5" key="1">
    <citation type="journal article" date="2024" name="J Genomics">
        <title>Draft genome sequencing and assembly of Favolaschia claudopus CIRM-BRFM 2984 isolated from oak limbs.</title>
        <authorList>
            <person name="Navarro D."/>
            <person name="Drula E."/>
            <person name="Chaduli D."/>
            <person name="Cazenave R."/>
            <person name="Ahrendt S."/>
            <person name="Wang J."/>
            <person name="Lipzen A."/>
            <person name="Daum C."/>
            <person name="Barry K."/>
            <person name="Grigoriev I.V."/>
            <person name="Favel A."/>
            <person name="Rosso M.N."/>
            <person name="Martin F."/>
        </authorList>
    </citation>
    <scope>NUCLEOTIDE SEQUENCE [LARGE SCALE GENOMIC DNA]</scope>
    <source>
        <strain evidence="4 5">CIRM-BRFM 2984</strain>
    </source>
</reference>
<evidence type="ECO:0000313" key="5">
    <source>
        <dbReference type="Proteomes" id="UP001362999"/>
    </source>
</evidence>
<proteinExistence type="inferred from homology"/>
<dbReference type="EMBL" id="JAWWNJ010000043">
    <property type="protein sequence ID" value="KAK7019620.1"/>
    <property type="molecule type" value="Genomic_DNA"/>
</dbReference>
<feature type="transmembrane region" description="Helical" evidence="3">
    <location>
        <begin position="33"/>
        <end position="54"/>
    </location>
</feature>
<evidence type="ECO:0000256" key="2">
    <source>
        <dbReference type="ARBA" id="ARBA00035112"/>
    </source>
</evidence>
<dbReference type="AlphaFoldDB" id="A0AAW0B1Z3"/>
<accession>A0AAW0B1Z3</accession>